<dbReference type="AlphaFoldDB" id="A0A9D3Y2F2"/>
<name>A0A9D3Y2F2_DREPO</name>
<sequence length="284" mass="32024">MKLSNGETKLTSMTVKIKDTFSLNILCAEFDKELRNCCQHVYNIEHQYKAIRVLKEKMTKHDVLIHIDFSENLMCKYASEVQSVHFGASQRQLSLHTGVVYTVSQTLPICSVSDNLAHSPTGILRPVLRDIKERYPDIVNLFFLSDGPTTQYKIKDNFFMMSSIPFEFGFASVNWSYTEAGHGKGAPDGVGAVVKREADRLASHGTDITGAQQLCTLLNDNLNVQMFYIPDKEFSLSTSHNLQTIKGTMKIHQVFSNSKYVISYRDVSCFCKAPMSCNCFTPMV</sequence>
<evidence type="ECO:0000313" key="1">
    <source>
        <dbReference type="EMBL" id="KAH3690675.1"/>
    </source>
</evidence>
<dbReference type="EMBL" id="JAIWYP010000056">
    <property type="protein sequence ID" value="KAH3690675.1"/>
    <property type="molecule type" value="Genomic_DNA"/>
</dbReference>
<accession>A0A9D3Y2F2</accession>
<dbReference type="Proteomes" id="UP000828390">
    <property type="component" value="Unassembled WGS sequence"/>
</dbReference>
<dbReference type="PANTHER" id="PTHR46601:SF1">
    <property type="entry name" value="ADF-H DOMAIN-CONTAINING PROTEIN"/>
    <property type="match status" value="1"/>
</dbReference>
<keyword evidence="2" id="KW-1185">Reference proteome</keyword>
<comment type="caution">
    <text evidence="1">The sequence shown here is derived from an EMBL/GenBank/DDBJ whole genome shotgun (WGS) entry which is preliminary data.</text>
</comment>
<dbReference type="PANTHER" id="PTHR46601">
    <property type="entry name" value="ULP_PROTEASE DOMAIN-CONTAINING PROTEIN"/>
    <property type="match status" value="1"/>
</dbReference>
<protein>
    <submittedName>
        <fullName evidence="1">Uncharacterized protein</fullName>
    </submittedName>
</protein>
<reference evidence="1" key="1">
    <citation type="journal article" date="2019" name="bioRxiv">
        <title>The Genome of the Zebra Mussel, Dreissena polymorpha: A Resource for Invasive Species Research.</title>
        <authorList>
            <person name="McCartney M.A."/>
            <person name="Auch B."/>
            <person name="Kono T."/>
            <person name="Mallez S."/>
            <person name="Zhang Y."/>
            <person name="Obille A."/>
            <person name="Becker A."/>
            <person name="Abrahante J.E."/>
            <person name="Garbe J."/>
            <person name="Badalamenti J.P."/>
            <person name="Herman A."/>
            <person name="Mangelson H."/>
            <person name="Liachko I."/>
            <person name="Sullivan S."/>
            <person name="Sone E.D."/>
            <person name="Koren S."/>
            <person name="Silverstein K.A.T."/>
            <person name="Beckman K.B."/>
            <person name="Gohl D.M."/>
        </authorList>
    </citation>
    <scope>NUCLEOTIDE SEQUENCE</scope>
    <source>
        <strain evidence="1">Duluth1</strain>
        <tissue evidence="1">Whole animal</tissue>
    </source>
</reference>
<organism evidence="1 2">
    <name type="scientific">Dreissena polymorpha</name>
    <name type="common">Zebra mussel</name>
    <name type="synonym">Mytilus polymorpha</name>
    <dbReference type="NCBI Taxonomy" id="45954"/>
    <lineage>
        <taxon>Eukaryota</taxon>
        <taxon>Metazoa</taxon>
        <taxon>Spiralia</taxon>
        <taxon>Lophotrochozoa</taxon>
        <taxon>Mollusca</taxon>
        <taxon>Bivalvia</taxon>
        <taxon>Autobranchia</taxon>
        <taxon>Heteroconchia</taxon>
        <taxon>Euheterodonta</taxon>
        <taxon>Imparidentia</taxon>
        <taxon>Neoheterodontei</taxon>
        <taxon>Myida</taxon>
        <taxon>Dreissenoidea</taxon>
        <taxon>Dreissenidae</taxon>
        <taxon>Dreissena</taxon>
    </lineage>
</organism>
<evidence type="ECO:0000313" key="2">
    <source>
        <dbReference type="Proteomes" id="UP000828390"/>
    </source>
</evidence>
<proteinExistence type="predicted"/>
<reference evidence="1" key="2">
    <citation type="submission" date="2020-11" db="EMBL/GenBank/DDBJ databases">
        <authorList>
            <person name="McCartney M.A."/>
            <person name="Auch B."/>
            <person name="Kono T."/>
            <person name="Mallez S."/>
            <person name="Becker A."/>
            <person name="Gohl D.M."/>
            <person name="Silverstein K.A.T."/>
            <person name="Koren S."/>
            <person name="Bechman K.B."/>
            <person name="Herman A."/>
            <person name="Abrahante J.E."/>
            <person name="Garbe J."/>
        </authorList>
    </citation>
    <scope>NUCLEOTIDE SEQUENCE</scope>
    <source>
        <strain evidence="1">Duluth1</strain>
        <tissue evidence="1">Whole animal</tissue>
    </source>
</reference>
<gene>
    <name evidence="1" type="ORF">DPMN_190657</name>
</gene>